<name>A0A7R8ZQA7_9CRUS</name>
<dbReference type="AlphaFoldDB" id="A0A7R8ZQA7"/>
<dbReference type="InterPro" id="IPR003599">
    <property type="entry name" value="Ig_sub"/>
</dbReference>
<dbReference type="PANTHER" id="PTHR12231">
    <property type="entry name" value="CTX-RELATED TYPE I TRANSMEMBRANE PROTEIN"/>
    <property type="match status" value="1"/>
</dbReference>
<dbReference type="PROSITE" id="PS50835">
    <property type="entry name" value="IG_LIKE"/>
    <property type="match status" value="1"/>
</dbReference>
<dbReference type="Pfam" id="PF13927">
    <property type="entry name" value="Ig_3"/>
    <property type="match status" value="1"/>
</dbReference>
<dbReference type="EMBL" id="OB661209">
    <property type="protein sequence ID" value="CAD7227648.1"/>
    <property type="molecule type" value="Genomic_DNA"/>
</dbReference>
<feature type="region of interest" description="Disordered" evidence="5">
    <location>
        <begin position="648"/>
        <end position="820"/>
    </location>
</feature>
<keyword evidence="2" id="KW-0677">Repeat</keyword>
<dbReference type="SMART" id="SM00409">
    <property type="entry name" value="IG"/>
    <property type="match status" value="1"/>
</dbReference>
<sequence length="820" mass="89479">MSRVRGVLPTTTRGTRKGGRVGAGGNSGKVDVNTIWVKRSLDERSRAGQNGLNFYRGAGRMDGGVAVGVSFDEERRGFIAAPSVRMIFQKSEQTREREANENVIFLMKTSFSVREFFCPGPLPGCHVAPMPRNSSENCSIRFVPPPLAQRMCVRGLEEWGQVAFFQEVPPVCDEPLVHQKKPWSMIDSDQFACKPSIYLPQETVYVQEGANVTISCRVDADPPAQTRWTKTDGGRILHGNMTKIPFSNQVYVVEEEGSYSKWTNLTITKVNEQDLGQYTCVGHNFGGTYPQTSLPFWLGGEEGPSDSGIASGIASLVVLILLILLLLCRRRRSRGRPEKPKEIKHNGTVHNHDVGDDMGAYHKVSMVKGSRAHVKEGVATDSDMEMSTRRTGNGLKESSVDELDLEEKAAEMAMIIQRDSYETYDGYNFGGNGAPPDTSAGSSASNRTAETASVHSDHPPPSYNHHAPLGPAYHPLSSLQAPSPTPSSLRNFPDLIDIQHQLQQMDRPTSSQASYLLSHLLPRSFPPPSPSLASGAPTPEPVVAVDWQHLRPAYVTLPRRPRHSPRWASSTPLQSPVPEESLYDTVGPRRTADGSSRLSLNHSDNESPSPMPVTRLEASPSLAGGVSSSGGYISRGVFNYSTLPRGYSPGGNSARSTPSIPEHVGRRQLPVVREESRGPGDEVPEKIKELRRTGRHDDGLPIEKKLSDRQKKIPPAVPTKKKPMSKEISSLYNGHHHHGGGGSSGETSSESPVDSLLQPSSEHTEESDEIGETSYSPQPLINDRKVPPVPPPKPRKPPRTSPLVLGEDGFEDEGSDGTEV</sequence>
<dbReference type="OrthoDB" id="5954366at2759"/>
<dbReference type="Gene3D" id="2.60.40.10">
    <property type="entry name" value="Immunoglobulins"/>
    <property type="match status" value="1"/>
</dbReference>
<dbReference type="SUPFAM" id="SSF48726">
    <property type="entry name" value="Immunoglobulin"/>
    <property type="match status" value="1"/>
</dbReference>
<keyword evidence="1" id="KW-0732">Signal</keyword>
<keyword evidence="3" id="KW-1015">Disulfide bond</keyword>
<evidence type="ECO:0000256" key="2">
    <source>
        <dbReference type="ARBA" id="ARBA00022737"/>
    </source>
</evidence>
<protein>
    <submittedName>
        <fullName evidence="6">Uncharacterized protein</fullName>
    </submittedName>
</protein>
<dbReference type="InterPro" id="IPR007110">
    <property type="entry name" value="Ig-like_dom"/>
</dbReference>
<feature type="compositionally biased region" description="Polar residues" evidence="5">
    <location>
        <begin position="650"/>
        <end position="659"/>
    </location>
</feature>
<dbReference type="InterPro" id="IPR036179">
    <property type="entry name" value="Ig-like_dom_sf"/>
</dbReference>
<feature type="region of interest" description="Disordered" evidence="5">
    <location>
        <begin position="335"/>
        <end position="355"/>
    </location>
</feature>
<proteinExistence type="predicted"/>
<feature type="compositionally biased region" description="Basic and acidic residues" evidence="5">
    <location>
        <begin position="672"/>
        <end position="711"/>
    </location>
</feature>
<feature type="compositionally biased region" description="Polar residues" evidence="5">
    <location>
        <begin position="477"/>
        <end position="490"/>
    </location>
</feature>
<dbReference type="InterPro" id="IPR003598">
    <property type="entry name" value="Ig_sub2"/>
</dbReference>
<feature type="compositionally biased region" description="Polar residues" evidence="5">
    <location>
        <begin position="593"/>
        <end position="608"/>
    </location>
</feature>
<feature type="region of interest" description="Disordered" evidence="5">
    <location>
        <begin position="1"/>
        <end position="25"/>
    </location>
</feature>
<organism evidence="6">
    <name type="scientific">Cyprideis torosa</name>
    <dbReference type="NCBI Taxonomy" id="163714"/>
    <lineage>
        <taxon>Eukaryota</taxon>
        <taxon>Metazoa</taxon>
        <taxon>Ecdysozoa</taxon>
        <taxon>Arthropoda</taxon>
        <taxon>Crustacea</taxon>
        <taxon>Oligostraca</taxon>
        <taxon>Ostracoda</taxon>
        <taxon>Podocopa</taxon>
        <taxon>Podocopida</taxon>
        <taxon>Cytherocopina</taxon>
        <taxon>Cytheroidea</taxon>
        <taxon>Cytherideidae</taxon>
        <taxon>Cyprideis</taxon>
    </lineage>
</organism>
<dbReference type="InterPro" id="IPR013783">
    <property type="entry name" value="Ig-like_fold"/>
</dbReference>
<evidence type="ECO:0000256" key="3">
    <source>
        <dbReference type="ARBA" id="ARBA00023157"/>
    </source>
</evidence>
<feature type="region of interest" description="Disordered" evidence="5">
    <location>
        <begin position="379"/>
        <end position="401"/>
    </location>
</feature>
<evidence type="ECO:0000256" key="5">
    <source>
        <dbReference type="SAM" id="MobiDB-lite"/>
    </source>
</evidence>
<reference evidence="6" key="1">
    <citation type="submission" date="2020-11" db="EMBL/GenBank/DDBJ databases">
        <authorList>
            <person name="Tran Van P."/>
        </authorList>
    </citation>
    <scope>NUCLEOTIDE SEQUENCE</scope>
</reference>
<gene>
    <name evidence="6" type="ORF">CTOB1V02_LOCUS5549</name>
</gene>
<feature type="compositionally biased region" description="Acidic residues" evidence="5">
    <location>
        <begin position="808"/>
        <end position="820"/>
    </location>
</feature>
<feature type="compositionally biased region" description="Polar residues" evidence="5">
    <location>
        <begin position="439"/>
        <end position="454"/>
    </location>
</feature>
<dbReference type="GO" id="GO:0043005">
    <property type="term" value="C:neuron projection"/>
    <property type="evidence" value="ECO:0007669"/>
    <property type="project" value="TreeGrafter"/>
</dbReference>
<feature type="region of interest" description="Disordered" evidence="5">
    <location>
        <begin position="427"/>
        <end position="492"/>
    </location>
</feature>
<evidence type="ECO:0000256" key="1">
    <source>
        <dbReference type="ARBA" id="ARBA00022729"/>
    </source>
</evidence>
<evidence type="ECO:0000313" key="6">
    <source>
        <dbReference type="EMBL" id="CAD7227648.1"/>
    </source>
</evidence>
<dbReference type="PANTHER" id="PTHR12231:SF253">
    <property type="entry name" value="DPR-INTERACTING PROTEIN ETA, ISOFORM B-RELATED"/>
    <property type="match status" value="1"/>
</dbReference>
<feature type="region of interest" description="Disordered" evidence="5">
    <location>
        <begin position="560"/>
        <end position="630"/>
    </location>
</feature>
<evidence type="ECO:0000256" key="4">
    <source>
        <dbReference type="ARBA" id="ARBA00023319"/>
    </source>
</evidence>
<dbReference type="InterPro" id="IPR051170">
    <property type="entry name" value="Neural/epithelial_adhesion"/>
</dbReference>
<dbReference type="SMART" id="SM00408">
    <property type="entry name" value="IGc2"/>
    <property type="match status" value="1"/>
</dbReference>
<accession>A0A7R8ZQA7</accession>
<keyword evidence="4" id="KW-0393">Immunoglobulin domain</keyword>